<feature type="domain" description="Methyltransferase" evidence="1">
    <location>
        <begin position="136"/>
        <end position="230"/>
    </location>
</feature>
<dbReference type="SUPFAM" id="SSF53335">
    <property type="entry name" value="S-adenosyl-L-methionine-dependent methyltransferases"/>
    <property type="match status" value="1"/>
</dbReference>
<evidence type="ECO:0000313" key="2">
    <source>
        <dbReference type="EMBL" id="CAB5215157.1"/>
    </source>
</evidence>
<accession>A0A6J7WKY6</accession>
<name>A0A6J7WKY6_9CAUD</name>
<dbReference type="Pfam" id="PF13649">
    <property type="entry name" value="Methyltransf_25"/>
    <property type="match status" value="1"/>
</dbReference>
<dbReference type="CDD" id="cd02440">
    <property type="entry name" value="AdoMet_MTases"/>
    <property type="match status" value="1"/>
</dbReference>
<dbReference type="EMBL" id="LR798243">
    <property type="protein sequence ID" value="CAB5215157.1"/>
    <property type="molecule type" value="Genomic_DNA"/>
</dbReference>
<proteinExistence type="predicted"/>
<gene>
    <name evidence="2" type="ORF">UFOVP190_422</name>
</gene>
<organism evidence="2">
    <name type="scientific">uncultured Caudovirales phage</name>
    <dbReference type="NCBI Taxonomy" id="2100421"/>
    <lineage>
        <taxon>Viruses</taxon>
        <taxon>Duplodnaviria</taxon>
        <taxon>Heunggongvirae</taxon>
        <taxon>Uroviricota</taxon>
        <taxon>Caudoviricetes</taxon>
        <taxon>Peduoviridae</taxon>
        <taxon>Maltschvirus</taxon>
        <taxon>Maltschvirus maltsch</taxon>
    </lineage>
</organism>
<evidence type="ECO:0000259" key="1">
    <source>
        <dbReference type="Pfam" id="PF13649"/>
    </source>
</evidence>
<sequence>MKLSELVALREHLISVYNTSPITAGIDAITTQLNGIQKDTKDADFANEIDDVSSDLARMHKSIHLNQERFDALIENINHRISASSNKFFNDNYDVELSIDKRNRLGGIRPVEVTEEIREEILNRIRLYTDWKYPALEIGCGAGDWTKHLVAADPLYITDYEESITKSAIKDFTPEYQRRVRQYAIQDYHMQELPQGQFSFVFSWNYLNYCSLDTVKEYVRSVKDLLRPGGTFLFSYNDGDTEMGAGYAENYFMSYIPKSMLIPMCESLGLKVVYSNSGFSNIALSWIEVQKPGTLDTIKAHQVMGEIVYR</sequence>
<reference evidence="2" key="1">
    <citation type="submission" date="2020-05" db="EMBL/GenBank/DDBJ databases">
        <authorList>
            <person name="Chiriac C."/>
            <person name="Salcher M."/>
            <person name="Ghai R."/>
            <person name="Kavagutti S V."/>
        </authorList>
    </citation>
    <scope>NUCLEOTIDE SEQUENCE</scope>
</reference>
<dbReference type="InterPro" id="IPR041698">
    <property type="entry name" value="Methyltransf_25"/>
</dbReference>
<dbReference type="InterPro" id="IPR029063">
    <property type="entry name" value="SAM-dependent_MTases_sf"/>
</dbReference>
<protein>
    <submittedName>
        <fullName evidence="2">AdoMet_MTases domain containing protein</fullName>
    </submittedName>
</protein>
<dbReference type="Gene3D" id="3.40.50.150">
    <property type="entry name" value="Vaccinia Virus protein VP39"/>
    <property type="match status" value="1"/>
</dbReference>